<dbReference type="InParanoid" id="T0QN46"/>
<evidence type="ECO:0000259" key="3">
    <source>
        <dbReference type="Pfam" id="PF14295"/>
    </source>
</evidence>
<organism evidence="4 5">
    <name type="scientific">Saprolegnia diclina (strain VS20)</name>
    <dbReference type="NCBI Taxonomy" id="1156394"/>
    <lineage>
        <taxon>Eukaryota</taxon>
        <taxon>Sar</taxon>
        <taxon>Stramenopiles</taxon>
        <taxon>Oomycota</taxon>
        <taxon>Saprolegniomycetes</taxon>
        <taxon>Saprolegniales</taxon>
        <taxon>Saprolegniaceae</taxon>
        <taxon>Saprolegnia</taxon>
    </lineage>
</organism>
<dbReference type="OrthoDB" id="64551at2759"/>
<feature type="domain" description="Apple" evidence="2">
    <location>
        <begin position="149"/>
        <end position="198"/>
    </location>
</feature>
<feature type="chain" id="PRO_5004583450" description="Apple domain-containing protein" evidence="1">
    <location>
        <begin position="17"/>
        <end position="304"/>
    </location>
</feature>
<evidence type="ECO:0000313" key="4">
    <source>
        <dbReference type="EMBL" id="EQC35255.1"/>
    </source>
</evidence>
<sequence length="304" mass="32580">MARILLTLLSATSVAATANLRQQQFKVCKGDTDCNDGFYCKPTDDGTFAMCQPGTRSPARNFVCADHADYWGDDLSNLRTGYDGCLYNCRTNANCNALAWLQDDAGASGTCYLKHLQDTSRAPTPDSRNLKACKDTPPVTTSKWVSDSGYQLKGAEISTSKTVPTLAACQASCASTPGCAGVSHSTYFTSCTLHKAADNYYPVWSKAVNLGAVASIPHNYKACYDQYDVPHQGDVNNFQGSFQDCAKCLANGNADAFAWYLGPTDYYAQPTNAKGTCYCKKLGGDVPPPPPAPRLIGGTILCIT</sequence>
<accession>T0QN46</accession>
<evidence type="ECO:0000313" key="5">
    <source>
        <dbReference type="Proteomes" id="UP000030762"/>
    </source>
</evidence>
<protein>
    <recommendedName>
        <fullName evidence="2 3">Apple domain-containing protein</fullName>
    </recommendedName>
</protein>
<keyword evidence="5" id="KW-1185">Reference proteome</keyword>
<dbReference type="Pfam" id="PF14295">
    <property type="entry name" value="PAN_4"/>
    <property type="match status" value="1"/>
</dbReference>
<evidence type="ECO:0000259" key="2">
    <source>
        <dbReference type="Pfam" id="PF00024"/>
    </source>
</evidence>
<gene>
    <name evidence="4" type="ORF">SDRG_07483</name>
</gene>
<reference evidence="4 5" key="1">
    <citation type="submission" date="2012-04" db="EMBL/GenBank/DDBJ databases">
        <title>The Genome Sequence of Saprolegnia declina VS20.</title>
        <authorList>
            <consortium name="The Broad Institute Genome Sequencing Platform"/>
            <person name="Russ C."/>
            <person name="Nusbaum C."/>
            <person name="Tyler B."/>
            <person name="van West P."/>
            <person name="Dieguez-Uribeondo J."/>
            <person name="de Bruijn I."/>
            <person name="Tripathy S."/>
            <person name="Jiang R."/>
            <person name="Young S.K."/>
            <person name="Zeng Q."/>
            <person name="Gargeya S."/>
            <person name="Fitzgerald M."/>
            <person name="Haas B."/>
            <person name="Abouelleil A."/>
            <person name="Alvarado L."/>
            <person name="Arachchi H.M."/>
            <person name="Berlin A."/>
            <person name="Chapman S.B."/>
            <person name="Goldberg J."/>
            <person name="Griggs A."/>
            <person name="Gujja S."/>
            <person name="Hansen M."/>
            <person name="Howarth C."/>
            <person name="Imamovic A."/>
            <person name="Larimer J."/>
            <person name="McCowen C."/>
            <person name="Montmayeur A."/>
            <person name="Murphy C."/>
            <person name="Neiman D."/>
            <person name="Pearson M."/>
            <person name="Priest M."/>
            <person name="Roberts A."/>
            <person name="Saif S."/>
            <person name="Shea T."/>
            <person name="Sisk P."/>
            <person name="Sykes S."/>
            <person name="Wortman J."/>
            <person name="Nusbaum C."/>
            <person name="Birren B."/>
        </authorList>
    </citation>
    <scope>NUCLEOTIDE SEQUENCE [LARGE SCALE GENOMIC DNA]</scope>
    <source>
        <strain evidence="4 5">VS20</strain>
    </source>
</reference>
<name>T0QN46_SAPDV</name>
<dbReference type="InterPro" id="IPR003609">
    <property type="entry name" value="Pan_app"/>
</dbReference>
<dbReference type="Proteomes" id="UP000030762">
    <property type="component" value="Unassembled WGS sequence"/>
</dbReference>
<dbReference type="VEuPathDB" id="FungiDB:SDRG_07483"/>
<feature type="signal peptide" evidence="1">
    <location>
        <begin position="1"/>
        <end position="16"/>
    </location>
</feature>
<dbReference type="Gene3D" id="3.50.4.10">
    <property type="entry name" value="Hepatocyte Growth Factor"/>
    <property type="match status" value="1"/>
</dbReference>
<dbReference type="Pfam" id="PF00024">
    <property type="entry name" value="PAN_1"/>
    <property type="match status" value="1"/>
</dbReference>
<dbReference type="GeneID" id="19948210"/>
<feature type="domain" description="Apple" evidence="3">
    <location>
        <begin position="68"/>
        <end position="114"/>
    </location>
</feature>
<dbReference type="OMA" id="NAKGTCY"/>
<dbReference type="EMBL" id="JH767152">
    <property type="protein sequence ID" value="EQC35255.1"/>
    <property type="molecule type" value="Genomic_DNA"/>
</dbReference>
<evidence type="ECO:0000256" key="1">
    <source>
        <dbReference type="SAM" id="SignalP"/>
    </source>
</evidence>
<proteinExistence type="predicted"/>
<dbReference type="RefSeq" id="XP_008611539.1">
    <property type="nucleotide sequence ID" value="XM_008613317.1"/>
</dbReference>
<keyword evidence="1" id="KW-0732">Signal</keyword>
<dbReference type="AlphaFoldDB" id="T0QN46"/>